<organism evidence="2 3">
    <name type="scientific">Falsochrobactrum ovis</name>
    <dbReference type="NCBI Taxonomy" id="1293442"/>
    <lineage>
        <taxon>Bacteria</taxon>
        <taxon>Pseudomonadati</taxon>
        <taxon>Pseudomonadota</taxon>
        <taxon>Alphaproteobacteria</taxon>
        <taxon>Hyphomicrobiales</taxon>
        <taxon>Brucellaceae</taxon>
        <taxon>Falsochrobactrum</taxon>
    </lineage>
</organism>
<proteinExistence type="predicted"/>
<accession>A0A364JW02</accession>
<gene>
    <name evidence="2" type="ORF">C7374_10478</name>
</gene>
<evidence type="ECO:0000313" key="2">
    <source>
        <dbReference type="EMBL" id="RAK30019.1"/>
    </source>
</evidence>
<dbReference type="Pfam" id="PF04325">
    <property type="entry name" value="DUF465"/>
    <property type="match status" value="1"/>
</dbReference>
<name>A0A364JW02_9HYPH</name>
<protein>
    <recommendedName>
        <fullName evidence="4">DUF465 domain-containing protein</fullName>
    </recommendedName>
</protein>
<dbReference type="InterPro" id="IPR007420">
    <property type="entry name" value="DUF465"/>
</dbReference>
<dbReference type="EMBL" id="QLMK01000004">
    <property type="protein sequence ID" value="RAK30019.1"/>
    <property type="molecule type" value="Genomic_DNA"/>
</dbReference>
<evidence type="ECO:0000313" key="3">
    <source>
        <dbReference type="Proteomes" id="UP000249453"/>
    </source>
</evidence>
<sequence>MMTIESHLATLEKKHGALEKEISDAMASPATDNLHVASLKRKKLMLKEQIEKLKSQGTRH</sequence>
<evidence type="ECO:0000256" key="1">
    <source>
        <dbReference type="SAM" id="Coils"/>
    </source>
</evidence>
<keyword evidence="3" id="KW-1185">Reference proteome</keyword>
<evidence type="ECO:0008006" key="4">
    <source>
        <dbReference type="Google" id="ProtNLM"/>
    </source>
</evidence>
<feature type="coiled-coil region" evidence="1">
    <location>
        <begin position="1"/>
        <end position="56"/>
    </location>
</feature>
<dbReference type="Gene3D" id="6.10.280.50">
    <property type="match status" value="1"/>
</dbReference>
<dbReference type="InterPro" id="IPR038444">
    <property type="entry name" value="DUF465_sf"/>
</dbReference>
<keyword evidence="1" id="KW-0175">Coiled coil</keyword>
<dbReference type="RefSeq" id="WP_210205097.1">
    <property type="nucleotide sequence ID" value="NZ_JBHEEY010000005.1"/>
</dbReference>
<comment type="caution">
    <text evidence="2">The sequence shown here is derived from an EMBL/GenBank/DDBJ whole genome shotgun (WGS) entry which is preliminary data.</text>
</comment>
<dbReference type="Proteomes" id="UP000249453">
    <property type="component" value="Unassembled WGS sequence"/>
</dbReference>
<dbReference type="AlphaFoldDB" id="A0A364JW02"/>
<reference evidence="2 3" key="1">
    <citation type="submission" date="2018-06" db="EMBL/GenBank/DDBJ databases">
        <title>Genomic Encyclopedia of Type Strains, Phase IV (KMG-IV): sequencing the most valuable type-strain genomes for metagenomic binning, comparative biology and taxonomic classification.</title>
        <authorList>
            <person name="Goeker M."/>
        </authorList>
    </citation>
    <scope>NUCLEOTIDE SEQUENCE [LARGE SCALE GENOMIC DNA]</scope>
    <source>
        <strain evidence="2 3">DSM 26720</strain>
    </source>
</reference>